<comment type="caution">
    <text evidence="2">The sequence shown here is derived from an EMBL/GenBank/DDBJ whole genome shotgun (WGS) entry which is preliminary data.</text>
</comment>
<dbReference type="Proteomes" id="UP001321760">
    <property type="component" value="Unassembled WGS sequence"/>
</dbReference>
<proteinExistence type="predicted"/>
<protein>
    <submittedName>
        <fullName evidence="2">Uncharacterized protein</fullName>
    </submittedName>
</protein>
<evidence type="ECO:0000256" key="1">
    <source>
        <dbReference type="SAM" id="SignalP"/>
    </source>
</evidence>
<sequence>MAQARAAARSWPALVAWVVNLVVAQADFPERTWAPVRFQEFWAESGFRCCPRYVLSRRTTLGPDSYAYRLPITNAAVCASRSWESGTALPPRNPKVFVAGKMWEAWQKVLN</sequence>
<evidence type="ECO:0000313" key="2">
    <source>
        <dbReference type="EMBL" id="KAK4447814.1"/>
    </source>
</evidence>
<reference evidence="2" key="2">
    <citation type="submission" date="2023-05" db="EMBL/GenBank/DDBJ databases">
        <authorList>
            <consortium name="Lawrence Berkeley National Laboratory"/>
            <person name="Steindorff A."/>
            <person name="Hensen N."/>
            <person name="Bonometti L."/>
            <person name="Westerberg I."/>
            <person name="Brannstrom I.O."/>
            <person name="Guillou S."/>
            <person name="Cros-Aarteil S."/>
            <person name="Calhoun S."/>
            <person name="Haridas S."/>
            <person name="Kuo A."/>
            <person name="Mondo S."/>
            <person name="Pangilinan J."/>
            <person name="Riley R."/>
            <person name="Labutti K."/>
            <person name="Andreopoulos B."/>
            <person name="Lipzen A."/>
            <person name="Chen C."/>
            <person name="Yanf M."/>
            <person name="Daum C."/>
            <person name="Ng V."/>
            <person name="Clum A."/>
            <person name="Ohm R."/>
            <person name="Martin F."/>
            <person name="Silar P."/>
            <person name="Natvig D."/>
            <person name="Lalanne C."/>
            <person name="Gautier V."/>
            <person name="Ament-Velasquez S.L."/>
            <person name="Kruys A."/>
            <person name="Hutchinson M.I."/>
            <person name="Powell A.J."/>
            <person name="Barry K."/>
            <person name="Miller A.N."/>
            <person name="Grigoriev I.V."/>
            <person name="Debuchy R."/>
            <person name="Gladieux P."/>
            <person name="Thoren M.H."/>
            <person name="Johannesson H."/>
        </authorList>
    </citation>
    <scope>NUCLEOTIDE SEQUENCE</scope>
    <source>
        <strain evidence="2">PSN243</strain>
    </source>
</reference>
<dbReference type="EMBL" id="MU865947">
    <property type="protein sequence ID" value="KAK4447814.1"/>
    <property type="molecule type" value="Genomic_DNA"/>
</dbReference>
<dbReference type="AlphaFoldDB" id="A0AAV9GG99"/>
<name>A0AAV9GG99_9PEZI</name>
<reference evidence="2" key="1">
    <citation type="journal article" date="2023" name="Mol. Phylogenet. Evol.">
        <title>Genome-scale phylogeny and comparative genomics of the fungal order Sordariales.</title>
        <authorList>
            <person name="Hensen N."/>
            <person name="Bonometti L."/>
            <person name="Westerberg I."/>
            <person name="Brannstrom I.O."/>
            <person name="Guillou S."/>
            <person name="Cros-Aarteil S."/>
            <person name="Calhoun S."/>
            <person name="Haridas S."/>
            <person name="Kuo A."/>
            <person name="Mondo S."/>
            <person name="Pangilinan J."/>
            <person name="Riley R."/>
            <person name="LaButti K."/>
            <person name="Andreopoulos B."/>
            <person name="Lipzen A."/>
            <person name="Chen C."/>
            <person name="Yan M."/>
            <person name="Daum C."/>
            <person name="Ng V."/>
            <person name="Clum A."/>
            <person name="Steindorff A."/>
            <person name="Ohm R.A."/>
            <person name="Martin F."/>
            <person name="Silar P."/>
            <person name="Natvig D.O."/>
            <person name="Lalanne C."/>
            <person name="Gautier V."/>
            <person name="Ament-Velasquez S.L."/>
            <person name="Kruys A."/>
            <person name="Hutchinson M.I."/>
            <person name="Powell A.J."/>
            <person name="Barry K."/>
            <person name="Miller A.N."/>
            <person name="Grigoriev I.V."/>
            <person name="Debuchy R."/>
            <person name="Gladieux P."/>
            <person name="Hiltunen Thoren M."/>
            <person name="Johannesson H."/>
        </authorList>
    </citation>
    <scope>NUCLEOTIDE SEQUENCE</scope>
    <source>
        <strain evidence="2">PSN243</strain>
    </source>
</reference>
<accession>A0AAV9GG99</accession>
<feature type="chain" id="PRO_5043832790" evidence="1">
    <location>
        <begin position="27"/>
        <end position="111"/>
    </location>
</feature>
<evidence type="ECO:0000313" key="3">
    <source>
        <dbReference type="Proteomes" id="UP001321760"/>
    </source>
</evidence>
<gene>
    <name evidence="2" type="ORF">QBC34DRAFT_427048</name>
</gene>
<organism evidence="2 3">
    <name type="scientific">Podospora aff. communis PSN243</name>
    <dbReference type="NCBI Taxonomy" id="3040156"/>
    <lineage>
        <taxon>Eukaryota</taxon>
        <taxon>Fungi</taxon>
        <taxon>Dikarya</taxon>
        <taxon>Ascomycota</taxon>
        <taxon>Pezizomycotina</taxon>
        <taxon>Sordariomycetes</taxon>
        <taxon>Sordariomycetidae</taxon>
        <taxon>Sordariales</taxon>
        <taxon>Podosporaceae</taxon>
        <taxon>Podospora</taxon>
    </lineage>
</organism>
<keyword evidence="1" id="KW-0732">Signal</keyword>
<keyword evidence="3" id="KW-1185">Reference proteome</keyword>
<feature type="signal peptide" evidence="1">
    <location>
        <begin position="1"/>
        <end position="26"/>
    </location>
</feature>